<organism evidence="1 2">
    <name type="scientific">Kribbella alba</name>
    <dbReference type="NCBI Taxonomy" id="190197"/>
    <lineage>
        <taxon>Bacteria</taxon>
        <taxon>Bacillati</taxon>
        <taxon>Actinomycetota</taxon>
        <taxon>Actinomycetes</taxon>
        <taxon>Propionibacteriales</taxon>
        <taxon>Kribbellaceae</taxon>
        <taxon>Kribbella</taxon>
    </lineage>
</organism>
<name>A0ABP4RCF0_9ACTN</name>
<keyword evidence="2" id="KW-1185">Reference proteome</keyword>
<dbReference type="InterPro" id="IPR036237">
    <property type="entry name" value="Xyl_isomerase-like_sf"/>
</dbReference>
<dbReference type="Proteomes" id="UP001501319">
    <property type="component" value="Unassembled WGS sequence"/>
</dbReference>
<dbReference type="SUPFAM" id="SSF51658">
    <property type="entry name" value="Xylose isomerase-like"/>
    <property type="match status" value="1"/>
</dbReference>
<evidence type="ECO:0008006" key="3">
    <source>
        <dbReference type="Google" id="ProtNLM"/>
    </source>
</evidence>
<reference evidence="2" key="1">
    <citation type="journal article" date="2019" name="Int. J. Syst. Evol. Microbiol.">
        <title>The Global Catalogue of Microorganisms (GCM) 10K type strain sequencing project: providing services to taxonomists for standard genome sequencing and annotation.</title>
        <authorList>
            <consortium name="The Broad Institute Genomics Platform"/>
            <consortium name="The Broad Institute Genome Sequencing Center for Infectious Disease"/>
            <person name="Wu L."/>
            <person name="Ma J."/>
        </authorList>
    </citation>
    <scope>NUCLEOTIDE SEQUENCE [LARGE SCALE GENOMIC DNA]</scope>
    <source>
        <strain evidence="2">JCM 14306</strain>
    </source>
</reference>
<comment type="caution">
    <text evidence="1">The sequence shown here is derived from an EMBL/GenBank/DDBJ whole genome shotgun (WGS) entry which is preliminary data.</text>
</comment>
<proteinExistence type="predicted"/>
<dbReference type="EMBL" id="BAAANE010000007">
    <property type="protein sequence ID" value="GAA1645792.1"/>
    <property type="molecule type" value="Genomic_DNA"/>
</dbReference>
<accession>A0ABP4RCF0</accession>
<protein>
    <recommendedName>
        <fullName evidence="3">Xylose isomerase-like TIM barrel domain-containing protein</fullName>
    </recommendedName>
</protein>
<sequence>MRGLFQQRVAGDDALLRLASLRFAQAAMPAELYADTPRDAERLLDYLPDHATRPTVHLNRGTNLLDPDSRATILAFVDRLGDRVSGLIVHDKRDMIDRVPDLVEALRAVGDRTQGPHVFMEYAAGAPLDWFADVARRARSFERAGVCVDIGHVGLAEVRRRLGTTLPPSARVTAGDPGLQDVVAEVQAATREALPSVLSLISELGRLGATVHFHLHDGHPAIPGLSDHFSFLTRVPVPFEVDGARSLTQMFGPAGLAAILHEATSRITPDRLSLTLEIHQAEGRLPLDPEAQELFAHWRDRTNAERLNYWLSVVTSNHVLATSYLSKLAPRASGGVKQRDERL</sequence>
<evidence type="ECO:0000313" key="2">
    <source>
        <dbReference type="Proteomes" id="UP001501319"/>
    </source>
</evidence>
<evidence type="ECO:0000313" key="1">
    <source>
        <dbReference type="EMBL" id="GAA1645792.1"/>
    </source>
</evidence>
<gene>
    <name evidence="1" type="ORF">GCM10009744_40860</name>
</gene>